<organism evidence="1 2">
    <name type="scientific">Secundilactobacillus silagei JCM 19001</name>
    <dbReference type="NCBI Taxonomy" id="1302250"/>
    <lineage>
        <taxon>Bacteria</taxon>
        <taxon>Bacillati</taxon>
        <taxon>Bacillota</taxon>
        <taxon>Bacilli</taxon>
        <taxon>Lactobacillales</taxon>
        <taxon>Lactobacillaceae</taxon>
        <taxon>Secundilactobacillus</taxon>
    </lineage>
</organism>
<sequence>MKKLIKVALVAVTLVAVGFISSKGPTSITQHTETTAKAQTA</sequence>
<keyword evidence="2" id="KW-1185">Reference proteome</keyword>
<reference evidence="1 2" key="1">
    <citation type="submission" date="2015-11" db="EMBL/GenBank/DDBJ databases">
        <title>Draft genome sequences of new species of the genus Lactobacillus isolated from orchardgrass silage.</title>
        <authorList>
            <person name="Tohno M."/>
            <person name="Tanizawa Y."/>
            <person name="Arita M."/>
        </authorList>
    </citation>
    <scope>NUCLEOTIDE SEQUENCE [LARGE SCALE GENOMIC DNA]</scope>
    <source>
        <strain evidence="1 2">IWT126</strain>
    </source>
</reference>
<dbReference type="AlphaFoldDB" id="A0A1Z5IIT8"/>
<name>A0A1Z5IIT8_9LACO</name>
<accession>A0A1Z5IIT8</accession>
<proteinExistence type="predicted"/>
<evidence type="ECO:0000313" key="1">
    <source>
        <dbReference type="EMBL" id="GAX01670.1"/>
    </source>
</evidence>
<evidence type="ECO:0000313" key="2">
    <source>
        <dbReference type="Proteomes" id="UP000198402"/>
    </source>
</evidence>
<dbReference type="STRING" id="1302250.GCA_001313225_03376"/>
<gene>
    <name evidence="1" type="ORF">IWT126_01713</name>
</gene>
<protein>
    <submittedName>
        <fullName evidence="1">Uncharacterized protein</fullName>
    </submittedName>
</protein>
<dbReference type="Proteomes" id="UP000198402">
    <property type="component" value="Unassembled WGS sequence"/>
</dbReference>
<comment type="caution">
    <text evidence="1">The sequence shown here is derived from an EMBL/GenBank/DDBJ whole genome shotgun (WGS) entry which is preliminary data.</text>
</comment>
<dbReference type="EMBL" id="BCMG01000008">
    <property type="protein sequence ID" value="GAX01670.1"/>
    <property type="molecule type" value="Genomic_DNA"/>
</dbReference>